<evidence type="ECO:0000259" key="3">
    <source>
        <dbReference type="Pfam" id="PF13399"/>
    </source>
</evidence>
<sequence>MAGNRRRKQDNSGVHAFLYVLVVLVLLCGMGYLFYYSRSQAKERQEYIRVLESKEAATKDVVQVTVPEEPESETISEAESSTPEVQTDTQTEIESESETESHLESESETKSETESQSIASESAKSTEADLFSAENPRIIVLNGTGKAGVAAYWKRFLQGKGFTNVVMADYKGEINDHTVVYVTAGGNAPKGVYDLFPNAEYREEGLDSADPNADTNVKIPDSQKKFDSYDIWIVVGKDDALHD</sequence>
<dbReference type="AlphaFoldDB" id="A0AAE3JCA2"/>
<reference evidence="4 5" key="1">
    <citation type="submission" date="2021-10" db="EMBL/GenBank/DDBJ databases">
        <title>Anaerobic single-cell dispensing facilitates the cultivation of human gut bacteria.</title>
        <authorList>
            <person name="Afrizal A."/>
        </authorList>
    </citation>
    <scope>NUCLEOTIDE SEQUENCE [LARGE SCALE GENOMIC DNA]</scope>
    <source>
        <strain evidence="4 5">CLA-AA-H224</strain>
    </source>
</reference>
<evidence type="ECO:0000256" key="2">
    <source>
        <dbReference type="SAM" id="Phobius"/>
    </source>
</evidence>
<feature type="compositionally biased region" description="Basic and acidic residues" evidence="1">
    <location>
        <begin position="99"/>
        <end position="113"/>
    </location>
</feature>
<feature type="transmembrane region" description="Helical" evidence="2">
    <location>
        <begin position="16"/>
        <end position="35"/>
    </location>
</feature>
<gene>
    <name evidence="4" type="ORF">LKD48_08405</name>
</gene>
<feature type="compositionally biased region" description="Low complexity" evidence="1">
    <location>
        <begin position="77"/>
        <end position="90"/>
    </location>
</feature>
<dbReference type="RefSeq" id="WP_308731739.1">
    <property type="nucleotide sequence ID" value="NZ_JAJEQN010000018.1"/>
</dbReference>
<keyword evidence="2" id="KW-1133">Transmembrane helix</keyword>
<dbReference type="Pfam" id="PF13399">
    <property type="entry name" value="LytR_C"/>
    <property type="match status" value="1"/>
</dbReference>
<keyword evidence="2" id="KW-0472">Membrane</keyword>
<proteinExistence type="predicted"/>
<keyword evidence="5" id="KW-1185">Reference proteome</keyword>
<evidence type="ECO:0000313" key="4">
    <source>
        <dbReference type="EMBL" id="MCC2221651.1"/>
    </source>
</evidence>
<protein>
    <submittedName>
        <fullName evidence="4">LytR C-terminal domain-containing protein</fullName>
    </submittedName>
</protein>
<feature type="domain" description="LytR/CpsA/Psr regulator C-terminal" evidence="3">
    <location>
        <begin position="137"/>
        <end position="238"/>
    </location>
</feature>
<organism evidence="4 5">
    <name type="scientific">Anthropogastromicrobium aceti</name>
    <dbReference type="NCBI Taxonomy" id="2981768"/>
    <lineage>
        <taxon>Bacteria</taxon>
        <taxon>Bacillati</taxon>
        <taxon>Bacillota</taxon>
        <taxon>Clostridia</taxon>
        <taxon>Lachnospirales</taxon>
        <taxon>Lachnospiraceae</taxon>
        <taxon>Anthropogastromicrobium</taxon>
    </lineage>
</organism>
<comment type="caution">
    <text evidence="4">The sequence shown here is derived from an EMBL/GenBank/DDBJ whole genome shotgun (WGS) entry which is preliminary data.</text>
</comment>
<dbReference type="Proteomes" id="UP001198200">
    <property type="component" value="Unassembled WGS sequence"/>
</dbReference>
<name>A0AAE3JCA2_9FIRM</name>
<dbReference type="InterPro" id="IPR027381">
    <property type="entry name" value="LytR/CpsA/Psr_C"/>
</dbReference>
<evidence type="ECO:0000256" key="1">
    <source>
        <dbReference type="SAM" id="MobiDB-lite"/>
    </source>
</evidence>
<feature type="region of interest" description="Disordered" evidence="1">
    <location>
        <begin position="61"/>
        <end position="128"/>
    </location>
</feature>
<accession>A0AAE3JCA2</accession>
<evidence type="ECO:0000313" key="5">
    <source>
        <dbReference type="Proteomes" id="UP001198200"/>
    </source>
</evidence>
<dbReference type="EMBL" id="JAJEQN010000018">
    <property type="protein sequence ID" value="MCC2221651.1"/>
    <property type="molecule type" value="Genomic_DNA"/>
</dbReference>
<dbReference type="Gene3D" id="3.30.70.2390">
    <property type="match status" value="1"/>
</dbReference>
<keyword evidence="2" id="KW-0812">Transmembrane</keyword>